<organism evidence="1">
    <name type="scientific">marine metagenome</name>
    <dbReference type="NCBI Taxonomy" id="408172"/>
    <lineage>
        <taxon>unclassified sequences</taxon>
        <taxon>metagenomes</taxon>
        <taxon>ecological metagenomes</taxon>
    </lineage>
</organism>
<dbReference type="SUPFAM" id="SSF82185">
    <property type="entry name" value="Histone H3 K4-specific methyltransferase SET7/9 N-terminal domain"/>
    <property type="match status" value="1"/>
</dbReference>
<reference evidence="1" key="1">
    <citation type="submission" date="2018-05" db="EMBL/GenBank/DDBJ databases">
        <authorList>
            <person name="Lanie J.A."/>
            <person name="Ng W.-L."/>
            <person name="Kazmierczak K.M."/>
            <person name="Andrzejewski T.M."/>
            <person name="Davidsen T.M."/>
            <person name="Wayne K.J."/>
            <person name="Tettelin H."/>
            <person name="Glass J.I."/>
            <person name="Rusch D."/>
            <person name="Podicherti R."/>
            <person name="Tsui H.-C.T."/>
            <person name="Winkler M.E."/>
        </authorList>
    </citation>
    <scope>NUCLEOTIDE SEQUENCE</scope>
</reference>
<protein>
    <submittedName>
        <fullName evidence="1">Uncharacterized protein</fullName>
    </submittedName>
</protein>
<proteinExistence type="predicted"/>
<feature type="non-terminal residue" evidence="1">
    <location>
        <position position="158"/>
    </location>
</feature>
<evidence type="ECO:0000313" key="1">
    <source>
        <dbReference type="EMBL" id="SVC10103.1"/>
    </source>
</evidence>
<dbReference type="Pfam" id="PF07661">
    <property type="entry name" value="MORN_2"/>
    <property type="match status" value="3"/>
</dbReference>
<dbReference type="Gene3D" id="3.90.930.1">
    <property type="match status" value="1"/>
</dbReference>
<dbReference type="AlphaFoldDB" id="A0A382JG16"/>
<name>A0A382JG16_9ZZZZ</name>
<gene>
    <name evidence="1" type="ORF">METZ01_LOCUS262957</name>
</gene>
<dbReference type="InterPro" id="IPR011652">
    <property type="entry name" value="MORN_2"/>
</dbReference>
<sequence>MKKILIIVFSFSVGMSQHSWNIESMTVEHDTIKHISQIEDQNRDGRSYSPLNFGLMYSPTSDKPYTGKVFSLDPNGQIKEEWDFENGVIWAGTWIAWYDNGNKRSEGTYVDGELDGKHTQWWENGEKKSEETYKDNHRIDYKRWDEEGKLKEYQNITH</sequence>
<accession>A0A382JG16</accession>
<dbReference type="EMBL" id="UINC01073592">
    <property type="protein sequence ID" value="SVC10103.1"/>
    <property type="molecule type" value="Genomic_DNA"/>
</dbReference>